<dbReference type="GeneID" id="2653305"/>
<name>Q7Y2R4_9CAUD</name>
<dbReference type="RefSeq" id="NP_859312.1">
    <property type="nucleotide sequence ID" value="NC_004914.3"/>
</dbReference>
<proteinExistence type="predicted"/>
<accession>Q7Y2R4</accession>
<evidence type="ECO:0000313" key="2">
    <source>
        <dbReference type="Proteomes" id="UP000000983"/>
    </source>
</evidence>
<reference evidence="1 2" key="1">
    <citation type="journal article" date="2003" name="J. Bacteriol.">
        <title>Genome analysis of a novel Shiga toxin 1 (Stx1)-converting phage which is closely related to Stx2-converting phages but not to other Stx1-converting phages.</title>
        <authorList>
            <person name="Sato T."/>
            <person name="Shimizu T."/>
            <person name="Watarai M."/>
            <person name="Kobayashi M."/>
            <person name="Kano S."/>
            <person name="Hamabata T."/>
            <person name="Takeda Y."/>
            <person name="Yamasaki S."/>
        </authorList>
    </citation>
    <scope>NUCLEOTIDE SEQUENCE</scope>
    <source>
        <strain evidence="1">Stx2 phage-II</strain>
    </source>
</reference>
<evidence type="ECO:0000313" key="1">
    <source>
        <dbReference type="EMBL" id="BAC78049.1"/>
    </source>
</evidence>
<sequence length="128" mass="14618">MPRTVFPTSHCQSAECTKHTTNNITGSTGRRQVTRRHTFSSMPEQEENVVPVRQRNTPVLSGLAPEHRFHNDEVTLFHMRRHLVIPVNPVIILTRHAAVKRAKQITCSHSGKRDFLRNIQILPAKALQ</sequence>
<dbReference type="Proteomes" id="UP000000983">
    <property type="component" value="Segment"/>
</dbReference>
<organism evidence="1 2">
    <name type="scientific">Escherichia phage Stx2 II</name>
    <dbReference type="NCBI Taxonomy" id="194949"/>
    <lineage>
        <taxon>Viruses</taxon>
        <taxon>Duplodnaviria</taxon>
        <taxon>Heunggongvirae</taxon>
        <taxon>Uroviricota</taxon>
        <taxon>Caudoviricetes</taxon>
        <taxon>Sepvirinae</taxon>
        <taxon>Traversvirus</taxon>
        <taxon>Traversvirus II</taxon>
    </lineage>
</organism>
<protein>
    <submittedName>
        <fullName evidence="1">Uncharacterized protein</fullName>
    </submittedName>
</protein>
<dbReference type="EMBL" id="AP005154">
    <property type="protein sequence ID" value="BAC78049.1"/>
    <property type="molecule type" value="Genomic_DNA"/>
</dbReference>
<keyword evidence="2" id="KW-1185">Reference proteome</keyword>
<dbReference type="KEGG" id="vg:2653305"/>